<dbReference type="Proteomes" id="UP000239759">
    <property type="component" value="Unassembled WGS sequence"/>
</dbReference>
<gene>
    <name evidence="3" type="ORF">C4A77_23245</name>
    <name evidence="2" type="ORF">C4A77_25750</name>
</gene>
<evidence type="ECO:0000313" key="4">
    <source>
        <dbReference type="Proteomes" id="UP000239759"/>
    </source>
</evidence>
<protein>
    <submittedName>
        <fullName evidence="2">Peptide ABC transporter permease</fullName>
    </submittedName>
</protein>
<evidence type="ECO:0000313" key="2">
    <source>
        <dbReference type="EMBL" id="PPA89898.1"/>
    </source>
</evidence>
<reference evidence="2 4" key="1">
    <citation type="submission" date="2018-02" db="EMBL/GenBank/DDBJ databases">
        <title>Comparative analysis of genomes of three Brevibacillus laterosporus strains producers of potent antimicrobials isolated from silage.</title>
        <authorList>
            <person name="Kojic M."/>
            <person name="Miljkovic M."/>
            <person name="Studholme D."/>
            <person name="Filipic B."/>
        </authorList>
    </citation>
    <scope>NUCLEOTIDE SEQUENCE [LARGE SCALE GENOMIC DNA]</scope>
    <source>
        <strain evidence="2 4">BGSP11</strain>
    </source>
</reference>
<organism evidence="2 4">
    <name type="scientific">Brevibacillus laterosporus</name>
    <name type="common">Bacillus laterosporus</name>
    <dbReference type="NCBI Taxonomy" id="1465"/>
    <lineage>
        <taxon>Bacteria</taxon>
        <taxon>Bacillati</taxon>
        <taxon>Bacillota</taxon>
        <taxon>Bacilli</taxon>
        <taxon>Bacillales</taxon>
        <taxon>Paenibacillaceae</taxon>
        <taxon>Brevibacillus</taxon>
    </lineage>
</organism>
<feature type="non-terminal residue" evidence="2">
    <location>
        <position position="1"/>
    </location>
</feature>
<dbReference type="EMBL" id="PRKQ01000041">
    <property type="protein sequence ID" value="PPA91382.1"/>
    <property type="molecule type" value="Genomic_DNA"/>
</dbReference>
<proteinExistence type="predicted"/>
<keyword evidence="1" id="KW-1133">Transmembrane helix</keyword>
<keyword evidence="1" id="KW-0472">Membrane</keyword>
<dbReference type="RefSeq" id="WP_368853886.1">
    <property type="nucleotide sequence ID" value="NZ_PRKQ01000041.1"/>
</dbReference>
<feature type="transmembrane region" description="Helical" evidence="1">
    <location>
        <begin position="6"/>
        <end position="24"/>
    </location>
</feature>
<accession>A0AAP8Q849</accession>
<keyword evidence="1" id="KW-0812">Transmembrane</keyword>
<evidence type="ECO:0000256" key="1">
    <source>
        <dbReference type="SAM" id="Phobius"/>
    </source>
</evidence>
<dbReference type="EMBL" id="PRKQ01000078">
    <property type="protein sequence ID" value="PPA89898.1"/>
    <property type="molecule type" value="Genomic_DNA"/>
</dbReference>
<evidence type="ECO:0000313" key="3">
    <source>
        <dbReference type="EMBL" id="PPA91382.1"/>
    </source>
</evidence>
<sequence>VTSWESILIAFGFSSAIGIFFGIYPANKAAKLDPIEALRYE</sequence>
<name>A0AAP8Q849_BRELA</name>
<dbReference type="AlphaFoldDB" id="A0AAP8Q849"/>
<comment type="caution">
    <text evidence="2">The sequence shown here is derived from an EMBL/GenBank/DDBJ whole genome shotgun (WGS) entry which is preliminary data.</text>
</comment>